<comment type="pathway">
    <text evidence="9">Quinol/quinone metabolism; menaquinone biosynthesis.</text>
</comment>
<keyword evidence="4 9" id="KW-0456">Lyase</keyword>
<feature type="site" description="Important for catalysis" evidence="9">
    <location>
        <position position="308"/>
    </location>
</feature>
<dbReference type="Gene3D" id="1.10.12.10">
    <property type="entry name" value="Lyase 2-enoyl-coa Hydratase, Chain A, domain 2"/>
    <property type="match status" value="1"/>
</dbReference>
<evidence type="ECO:0000256" key="8">
    <source>
        <dbReference type="ARBA" id="ARBA00066833"/>
    </source>
</evidence>
<dbReference type="STRING" id="662755.CRES_1923"/>
<feature type="binding site" description="in other chain" evidence="9">
    <location>
        <position position="205"/>
    </location>
    <ligand>
        <name>substrate</name>
        <note>ligand shared between two neighboring subunits</note>
    </ligand>
</feature>
<dbReference type="SUPFAM" id="SSF52096">
    <property type="entry name" value="ClpP/crotonase"/>
    <property type="match status" value="1"/>
</dbReference>
<evidence type="ECO:0000256" key="1">
    <source>
        <dbReference type="ARBA" id="ARBA00000177"/>
    </source>
</evidence>
<proteinExistence type="inferred from homology"/>
<dbReference type="EMBL" id="CP002857">
    <property type="protein sequence ID" value="AEI10276.1"/>
    <property type="molecule type" value="Genomic_DNA"/>
</dbReference>
<evidence type="ECO:0000256" key="2">
    <source>
        <dbReference type="ARBA" id="ARBA00002994"/>
    </source>
</evidence>
<dbReference type="AlphaFoldDB" id="F8E2Q3"/>
<comment type="catalytic activity">
    <reaction evidence="6">
        <text>a 4-saturated-(3S)-3-hydroxyacyl-CoA = a (3E)-enoyl-CoA + H2O</text>
        <dbReference type="Rhea" id="RHEA:20724"/>
        <dbReference type="ChEBI" id="CHEBI:15377"/>
        <dbReference type="ChEBI" id="CHEBI:58521"/>
        <dbReference type="ChEBI" id="CHEBI:137480"/>
        <dbReference type="EC" id="4.2.1.17"/>
    </reaction>
</comment>
<dbReference type="GO" id="GO:0009234">
    <property type="term" value="P:menaquinone biosynthetic process"/>
    <property type="evidence" value="ECO:0007669"/>
    <property type="project" value="UniProtKB-UniRule"/>
</dbReference>
<dbReference type="InterPro" id="IPR029045">
    <property type="entry name" value="ClpP/crotonase-like_dom_sf"/>
</dbReference>
<dbReference type="eggNOG" id="COG0447">
    <property type="taxonomic scope" value="Bacteria"/>
</dbReference>
<feature type="binding site" evidence="9">
    <location>
        <position position="308"/>
    </location>
    <ligand>
        <name>substrate</name>
        <note>ligand shared between two neighboring subunits</note>
    </ligand>
</feature>
<comment type="catalytic activity">
    <reaction evidence="5">
        <text>a (3S)-3-hydroxyacyl-CoA = a (2E)-enoyl-CoA + H2O</text>
        <dbReference type="Rhea" id="RHEA:16105"/>
        <dbReference type="ChEBI" id="CHEBI:15377"/>
        <dbReference type="ChEBI" id="CHEBI:57318"/>
        <dbReference type="ChEBI" id="CHEBI:58856"/>
        <dbReference type="EC" id="4.2.1.17"/>
    </reaction>
</comment>
<feature type="region of interest" description="Disordered" evidence="10">
    <location>
        <begin position="1"/>
        <end position="30"/>
    </location>
</feature>
<feature type="binding site" description="in other chain" evidence="9">
    <location>
        <position position="125"/>
    </location>
    <ligand>
        <name>substrate</name>
        <note>ligand shared between two neighboring subunits</note>
    </ligand>
</feature>
<comment type="pathway">
    <text evidence="9">Quinol/quinone metabolism; 1,4-dihydroxy-2-naphthoate biosynthesis; 1,4-dihydroxy-2-naphthoate from chorismate: step 6/7.</text>
</comment>
<protein>
    <recommendedName>
        <fullName evidence="8 9">1,4-dihydroxy-2-naphthoyl-CoA synthase</fullName>
        <shortName evidence="9">DHNA-CoA synthase</shortName>
        <ecNumber evidence="8 9">4.1.3.36</ecNumber>
    </recommendedName>
</protein>
<evidence type="ECO:0000313" key="12">
    <source>
        <dbReference type="Proteomes" id="UP000000492"/>
    </source>
</evidence>
<feature type="binding site" description="in other chain" evidence="9">
    <location>
        <position position="68"/>
    </location>
    <ligand>
        <name>substrate</name>
        <note>ligand shared between two neighboring subunits</note>
    </ligand>
</feature>
<dbReference type="Pfam" id="PF00378">
    <property type="entry name" value="ECH_1"/>
    <property type="match status" value="2"/>
</dbReference>
<keyword evidence="12" id="KW-1185">Reference proteome</keyword>
<dbReference type="FunFam" id="3.90.226.10:FF:000003">
    <property type="entry name" value="1,4-dihydroxy-2-naphthoyl-CoA synthase"/>
    <property type="match status" value="1"/>
</dbReference>
<feature type="compositionally biased region" description="Low complexity" evidence="10">
    <location>
        <begin position="7"/>
        <end position="17"/>
    </location>
</feature>
<name>F8E2Q3_CORRG</name>
<comment type="catalytic activity">
    <reaction evidence="1 9">
        <text>2-succinylbenzoyl-CoA + H(+) = 1,4-dihydroxy-2-naphthoyl-CoA + H2O</text>
        <dbReference type="Rhea" id="RHEA:26562"/>
        <dbReference type="ChEBI" id="CHEBI:15377"/>
        <dbReference type="ChEBI" id="CHEBI:15378"/>
        <dbReference type="ChEBI" id="CHEBI:57364"/>
        <dbReference type="ChEBI" id="CHEBI:58897"/>
        <dbReference type="EC" id="4.1.3.36"/>
    </reaction>
</comment>
<dbReference type="FunFam" id="1.10.12.10:FF:000003">
    <property type="entry name" value="1,4-dihydroxy-2-naphthoyl-CoA synthase"/>
    <property type="match status" value="1"/>
</dbReference>
<feature type="site" description="Important for catalysis" evidence="9">
    <location>
        <position position="206"/>
    </location>
</feature>
<dbReference type="PANTHER" id="PTHR43113">
    <property type="entry name" value="NUCLEOSIDE-DIPHOSPHATE-SUGAR EPIMERASE"/>
    <property type="match status" value="1"/>
</dbReference>
<dbReference type="InterPro" id="IPR001753">
    <property type="entry name" value="Enoyl-CoA_hydra/iso"/>
</dbReference>
<dbReference type="UniPathway" id="UPA00079"/>
<keyword evidence="9" id="KW-0474">Menaquinone biosynthesis</keyword>
<dbReference type="KEGG" id="crd:CRES_1923"/>
<evidence type="ECO:0000256" key="3">
    <source>
        <dbReference type="ARBA" id="ARBA00022832"/>
    </source>
</evidence>
<dbReference type="NCBIfam" id="NF006186">
    <property type="entry name" value="PRK08321.1"/>
    <property type="match status" value="1"/>
</dbReference>
<evidence type="ECO:0000313" key="11">
    <source>
        <dbReference type="EMBL" id="AEI10276.1"/>
    </source>
</evidence>
<dbReference type="NCBIfam" id="TIGR01929">
    <property type="entry name" value="menB"/>
    <property type="match status" value="1"/>
</dbReference>
<sequence>MTDSVNSTPSTTSAAGTGATGGATNPFDASQWREVPGFDFTDITYHRHIGTERKDGIVRIAFDRPEVRNAFRPHTVDELYRALDHARRTPDVGTILLTGNGPSPKDGGWAFCSGGDQRIRGRSGYQYATSHDGDVQAATAEHVDEARVKAEGGRLHILEVQRLIRTMPKVVIAVVNGWAAGGGHSLHVVCDLTLASREHARFKQTDADVGSFDAGYGSAYLAKQVGQKFAREIFFLGRSYDAETMHRMGAVNEVADHAELEKVAIEWARAINTKSPTAQRMLKFAFNLTDDGLMGQQVFAGEATRLAYMTDEAVEGRDSFLEKREPNWDEFPYYY</sequence>
<dbReference type="GO" id="GO:0006631">
    <property type="term" value="P:fatty acid metabolic process"/>
    <property type="evidence" value="ECO:0007669"/>
    <property type="project" value="UniProtKB-KW"/>
</dbReference>
<dbReference type="InterPro" id="IPR018376">
    <property type="entry name" value="Enoyl-CoA_hyd/isom_CS"/>
</dbReference>
<evidence type="ECO:0000256" key="9">
    <source>
        <dbReference type="HAMAP-Rule" id="MF_01934"/>
    </source>
</evidence>
<feature type="binding site" description="in other chain" evidence="9">
    <location>
        <position position="211"/>
    </location>
    <ligand>
        <name>substrate</name>
        <note>ligand shared between two neighboring subunits</note>
    </ligand>
</feature>
<evidence type="ECO:0000256" key="6">
    <source>
        <dbReference type="ARBA" id="ARBA00023717"/>
    </source>
</evidence>
<keyword evidence="3" id="KW-0443">Lipid metabolism</keyword>
<dbReference type="Proteomes" id="UP000000492">
    <property type="component" value="Chromosome"/>
</dbReference>
<feature type="binding site" evidence="9">
    <location>
        <position position="323"/>
    </location>
    <ligand>
        <name>substrate</name>
        <note>ligand shared between two neighboring subunits</note>
    </ligand>
</feature>
<evidence type="ECO:0000256" key="10">
    <source>
        <dbReference type="SAM" id="MobiDB-lite"/>
    </source>
</evidence>
<dbReference type="PANTHER" id="PTHR43113:SF1">
    <property type="entry name" value="1,4-DIHYDROXY-2-NAPHTHOYL-COA SYNTHASE, PEROXISOMAL"/>
    <property type="match status" value="1"/>
</dbReference>
<evidence type="ECO:0000256" key="7">
    <source>
        <dbReference type="ARBA" id="ARBA00054238"/>
    </source>
</evidence>
<organism evidence="11 12">
    <name type="scientific">Corynebacterium resistens (strain DSM 45100 / JCM 12819 / GTC 2026 / SICGH 158)</name>
    <dbReference type="NCBI Taxonomy" id="662755"/>
    <lineage>
        <taxon>Bacteria</taxon>
        <taxon>Bacillati</taxon>
        <taxon>Actinomycetota</taxon>
        <taxon>Actinomycetes</taxon>
        <taxon>Mycobacteriales</taxon>
        <taxon>Corynebacteriaceae</taxon>
        <taxon>Corynebacterium</taxon>
    </lineage>
</organism>
<dbReference type="UniPathway" id="UPA01057">
    <property type="reaction ID" value="UER00167"/>
</dbReference>
<dbReference type="GO" id="GO:0008935">
    <property type="term" value="F:1,4-dihydroxy-2-naphthoyl-CoA synthase activity"/>
    <property type="evidence" value="ECO:0007669"/>
    <property type="project" value="UniProtKB-UniRule"/>
</dbReference>
<evidence type="ECO:0000256" key="5">
    <source>
        <dbReference type="ARBA" id="ARBA00023709"/>
    </source>
</evidence>
<dbReference type="InterPro" id="IPR014748">
    <property type="entry name" value="Enoyl-CoA_hydra_C"/>
</dbReference>
<keyword evidence="3" id="KW-0276">Fatty acid metabolism</keyword>
<comment type="similarity">
    <text evidence="9">Belongs to the enoyl-CoA hydratase/isomerase family. MenB subfamily.</text>
</comment>
<comment type="function">
    <text evidence="2">Could possibly oxidize fatty acids using specific components.</text>
</comment>
<comment type="function">
    <text evidence="7 9">Converts o-succinylbenzoyl-CoA (OSB-CoA) to 1,4-dihydroxy-2-naphthoyl-CoA (DHNA-CoA).</text>
</comment>
<evidence type="ECO:0000256" key="4">
    <source>
        <dbReference type="ARBA" id="ARBA00023239"/>
    </source>
</evidence>
<accession>F8E2Q3</accession>
<dbReference type="CDD" id="cd06558">
    <property type="entry name" value="crotonase-like"/>
    <property type="match status" value="1"/>
</dbReference>
<dbReference type="PROSITE" id="PS00166">
    <property type="entry name" value="ENOYL_COA_HYDRATASE"/>
    <property type="match status" value="1"/>
</dbReference>
<dbReference type="EC" id="4.1.3.36" evidence="8 9"/>
<gene>
    <name evidence="9 11" type="primary">menB</name>
    <name evidence="11" type="ordered locus">CRES_1923</name>
</gene>
<dbReference type="Gene3D" id="3.90.226.10">
    <property type="entry name" value="2-enoyl-CoA Hydratase, Chain A, domain 1"/>
    <property type="match status" value="1"/>
</dbReference>
<dbReference type="InterPro" id="IPR010198">
    <property type="entry name" value="DHNA-CoA_synthase_MenB"/>
</dbReference>
<comment type="caution">
    <text evidence="9">Lacks conserved residue(s) required for the propagation of feature annotation.</text>
</comment>
<feature type="binding site" description="in other chain" evidence="9">
    <location>
        <begin position="113"/>
        <end position="117"/>
    </location>
    <ligand>
        <name>substrate</name>
        <note>ligand shared between two neighboring subunits</note>
    </ligand>
</feature>
<dbReference type="HAMAP" id="MF_01934">
    <property type="entry name" value="MenB"/>
    <property type="match status" value="1"/>
</dbReference>
<feature type="site" description="Important for catalysis" evidence="9">
    <location>
        <position position="125"/>
    </location>
</feature>
<dbReference type="RefSeq" id="WP_013889259.1">
    <property type="nucleotide sequence ID" value="NC_015673.1"/>
</dbReference>
<reference evidence="11 12" key="1">
    <citation type="journal article" date="2012" name="BMC Genomics">
        <title>Complete genome sequence, lifestyle, and multi-drug resistance of the human pathogen Corynebacterium resistens DSM 45100 isolated from blood samples of a leukemia patient.</title>
        <authorList>
            <person name="Schroder J."/>
            <person name="Maus I."/>
            <person name="Meyer K."/>
            <person name="Wordemann S."/>
            <person name="Blom J."/>
            <person name="Jaenicke S."/>
            <person name="Schneider J."/>
            <person name="Trost E."/>
            <person name="Tauch A."/>
        </authorList>
    </citation>
    <scope>NUCLEOTIDE SEQUENCE [LARGE SCALE GENOMIC DNA]</scope>
    <source>
        <strain evidence="12">DSM 45100 / JCM 12819 / CCUG 50093 / GTC 2026 / SICGH 158</strain>
    </source>
</reference>
<dbReference type="HOGENOM" id="CLU_009834_7_7_11"/>
<dbReference type="GO" id="GO:0018812">
    <property type="term" value="F:3-hydroxyacyl-CoA dehydratase activity"/>
    <property type="evidence" value="ECO:0007669"/>
    <property type="project" value="RHEA"/>
</dbReference>
<feature type="binding site" description="in other chain" evidence="9">
    <location>
        <begin position="178"/>
        <end position="182"/>
    </location>
    <ligand>
        <name>substrate</name>
        <note>ligand shared between two neighboring subunits</note>
    </ligand>
</feature>